<dbReference type="Proteomes" id="UP000199111">
    <property type="component" value="Unassembled WGS sequence"/>
</dbReference>
<evidence type="ECO:0000313" key="3">
    <source>
        <dbReference type="Proteomes" id="UP000199111"/>
    </source>
</evidence>
<organism evidence="2 3">
    <name type="scientific">Streptosporangium canum</name>
    <dbReference type="NCBI Taxonomy" id="324952"/>
    <lineage>
        <taxon>Bacteria</taxon>
        <taxon>Bacillati</taxon>
        <taxon>Actinomycetota</taxon>
        <taxon>Actinomycetes</taxon>
        <taxon>Streptosporangiales</taxon>
        <taxon>Streptosporangiaceae</taxon>
        <taxon>Streptosporangium</taxon>
    </lineage>
</organism>
<dbReference type="SMART" id="SM00530">
    <property type="entry name" value="HTH_XRE"/>
    <property type="match status" value="1"/>
</dbReference>
<evidence type="ECO:0000313" key="2">
    <source>
        <dbReference type="EMBL" id="SFL19446.1"/>
    </source>
</evidence>
<dbReference type="Gene3D" id="1.25.40.10">
    <property type="entry name" value="Tetratricopeptide repeat domain"/>
    <property type="match status" value="1"/>
</dbReference>
<name>A0A1I4FRK2_9ACTN</name>
<feature type="domain" description="HTH cro/C1-type" evidence="1">
    <location>
        <begin position="20"/>
        <end position="74"/>
    </location>
</feature>
<dbReference type="CDD" id="cd00093">
    <property type="entry name" value="HTH_XRE"/>
    <property type="match status" value="1"/>
</dbReference>
<dbReference type="InterPro" id="IPR011990">
    <property type="entry name" value="TPR-like_helical_dom_sf"/>
</dbReference>
<gene>
    <name evidence="2" type="ORF">SAMN05216275_16812</name>
</gene>
<dbReference type="InterPro" id="IPR010982">
    <property type="entry name" value="Lambda_DNA-bd_dom_sf"/>
</dbReference>
<protein>
    <submittedName>
        <fullName evidence="2">Helix-turn-helix domain-containing protein</fullName>
    </submittedName>
</protein>
<proteinExistence type="predicted"/>
<keyword evidence="3" id="KW-1185">Reference proteome</keyword>
<dbReference type="EMBL" id="FOQY01000068">
    <property type="protein sequence ID" value="SFL19446.1"/>
    <property type="molecule type" value="Genomic_DNA"/>
</dbReference>
<dbReference type="Pfam" id="PF13560">
    <property type="entry name" value="HTH_31"/>
    <property type="match status" value="1"/>
</dbReference>
<dbReference type="PROSITE" id="PS50943">
    <property type="entry name" value="HTH_CROC1"/>
    <property type="match status" value="1"/>
</dbReference>
<dbReference type="GO" id="GO:0003677">
    <property type="term" value="F:DNA binding"/>
    <property type="evidence" value="ECO:0007669"/>
    <property type="project" value="InterPro"/>
</dbReference>
<reference evidence="3" key="1">
    <citation type="submission" date="2016-10" db="EMBL/GenBank/DDBJ databases">
        <authorList>
            <person name="Varghese N."/>
            <person name="Submissions S."/>
        </authorList>
    </citation>
    <scope>NUCLEOTIDE SEQUENCE [LARGE SCALE GENOMIC DNA]</scope>
    <source>
        <strain evidence="3">CGMCC 4.2126</strain>
    </source>
</reference>
<dbReference type="InterPro" id="IPR001387">
    <property type="entry name" value="Cro/C1-type_HTH"/>
</dbReference>
<dbReference type="SUPFAM" id="SSF48452">
    <property type="entry name" value="TPR-like"/>
    <property type="match status" value="1"/>
</dbReference>
<evidence type="ECO:0000259" key="1">
    <source>
        <dbReference type="PROSITE" id="PS50943"/>
    </source>
</evidence>
<accession>A0A1I4FRK2</accession>
<sequence>MITKGDGMGGARRHGGRPDLVRARVQQGMSQESAAQALGVTPTTWARWERGEQGVRASYRPRMAALFGVSAVEVERWIEGWSHGETSSWPTTDLGDSSPAATVKSAALLWRLEMDPSRRHLLASLPFVPSALGEWLVSWNYGTPAASAARRGAGRVVGLADVARINEARKAFGQMDQRFGAGLVRPVVVEYLNGTVAPLLRGHYDDRVGSELMTAAAGMTWMAGWTAFDLNRHGQAQQHFGQALRLAKTGDDPLTGVWALAALTRQAIHLEQGTWAVWLARAAADTARRAEAPPRVMSLILVKEAWATALQVKSAEIRDGRRAKQVERLLTEAERAYAKGTTDRDPEWTSRFEAAELNAEVGVCWRLLGEHRRAADCAEAAVTEFSERLPRSVQFNQVHAAEAYLGMGELEQALGTARAAIPVTKALTSARSVDLLQRFSGQLEPYGDTVAVREFRDHLNSELIA</sequence>
<dbReference type="AlphaFoldDB" id="A0A1I4FRK2"/>
<dbReference type="SUPFAM" id="SSF47413">
    <property type="entry name" value="lambda repressor-like DNA-binding domains"/>
    <property type="match status" value="1"/>
</dbReference>
<dbReference type="Gene3D" id="1.10.260.40">
    <property type="entry name" value="lambda repressor-like DNA-binding domains"/>
    <property type="match status" value="1"/>
</dbReference>